<proteinExistence type="predicted"/>
<protein>
    <recommendedName>
        <fullName evidence="1">Protein kinase domain-containing protein</fullName>
    </recommendedName>
</protein>
<dbReference type="PROSITE" id="PS50011">
    <property type="entry name" value="PROTEIN_KINASE_DOM"/>
    <property type="match status" value="1"/>
</dbReference>
<organism evidence="2 3">
    <name type="scientific">Rhizophagus irregularis (strain DAOM 197198w)</name>
    <name type="common">Glomus intraradices</name>
    <dbReference type="NCBI Taxonomy" id="1432141"/>
    <lineage>
        <taxon>Eukaryota</taxon>
        <taxon>Fungi</taxon>
        <taxon>Fungi incertae sedis</taxon>
        <taxon>Mucoromycota</taxon>
        <taxon>Glomeromycotina</taxon>
        <taxon>Glomeromycetes</taxon>
        <taxon>Glomerales</taxon>
        <taxon>Glomeraceae</taxon>
        <taxon>Rhizophagus</taxon>
    </lineage>
</organism>
<dbReference type="InterPro" id="IPR000719">
    <property type="entry name" value="Prot_kinase_dom"/>
</dbReference>
<comment type="caution">
    <text evidence="2">The sequence shown here is derived from an EMBL/GenBank/DDBJ whole genome shotgun (WGS) entry which is preliminary data.</text>
</comment>
<evidence type="ECO:0000259" key="1">
    <source>
        <dbReference type="PROSITE" id="PS50011"/>
    </source>
</evidence>
<dbReference type="AlphaFoldDB" id="A0A015K557"/>
<evidence type="ECO:0000313" key="2">
    <source>
        <dbReference type="EMBL" id="EXX76917.1"/>
    </source>
</evidence>
<feature type="domain" description="Protein kinase" evidence="1">
    <location>
        <begin position="1"/>
        <end position="79"/>
    </location>
</feature>
<dbReference type="GO" id="GO:0005524">
    <property type="term" value="F:ATP binding"/>
    <property type="evidence" value="ECO:0007669"/>
    <property type="project" value="InterPro"/>
</dbReference>
<keyword evidence="3" id="KW-1185">Reference proteome</keyword>
<sequence>MGLCGEVGNIDKTKFYGVMPYVAPEVLRGKDYTQAVDIYSFDMIMYFVASKLHFVIDNIDNKMMIKLTLTTTLCKNSHH</sequence>
<reference evidence="2 3" key="1">
    <citation type="submission" date="2014-02" db="EMBL/GenBank/DDBJ databases">
        <title>Single nucleus genome sequencing reveals high similarity among nuclei of an endomycorrhizal fungus.</title>
        <authorList>
            <person name="Lin K."/>
            <person name="Geurts R."/>
            <person name="Zhang Z."/>
            <person name="Limpens E."/>
            <person name="Saunders D.G."/>
            <person name="Mu D."/>
            <person name="Pang E."/>
            <person name="Cao H."/>
            <person name="Cha H."/>
            <person name="Lin T."/>
            <person name="Zhou Q."/>
            <person name="Shang Y."/>
            <person name="Li Y."/>
            <person name="Ivanov S."/>
            <person name="Sharma T."/>
            <person name="Velzen R.V."/>
            <person name="Ruijter N.D."/>
            <person name="Aanen D.K."/>
            <person name="Win J."/>
            <person name="Kamoun S."/>
            <person name="Bisseling T."/>
            <person name="Huang S."/>
        </authorList>
    </citation>
    <scope>NUCLEOTIDE SEQUENCE [LARGE SCALE GENOMIC DNA]</scope>
    <source>
        <strain evidence="3">DAOM197198w</strain>
    </source>
</reference>
<dbReference type="EMBL" id="JEMT01011772">
    <property type="protein sequence ID" value="EXX76917.1"/>
    <property type="molecule type" value="Genomic_DNA"/>
</dbReference>
<dbReference type="GO" id="GO:0004672">
    <property type="term" value="F:protein kinase activity"/>
    <property type="evidence" value="ECO:0007669"/>
    <property type="project" value="InterPro"/>
</dbReference>
<dbReference type="HOGENOM" id="CLU_000288_7_0_1"/>
<dbReference type="Proteomes" id="UP000022910">
    <property type="component" value="Unassembled WGS sequence"/>
</dbReference>
<gene>
    <name evidence="2" type="ORF">RirG_028530</name>
</gene>
<dbReference type="OrthoDB" id="2433946at2759"/>
<dbReference type="SUPFAM" id="SSF56112">
    <property type="entry name" value="Protein kinase-like (PK-like)"/>
    <property type="match status" value="1"/>
</dbReference>
<evidence type="ECO:0000313" key="3">
    <source>
        <dbReference type="Proteomes" id="UP000022910"/>
    </source>
</evidence>
<dbReference type="Pfam" id="PF00069">
    <property type="entry name" value="Pkinase"/>
    <property type="match status" value="1"/>
</dbReference>
<accession>A0A015K557</accession>
<dbReference type="InterPro" id="IPR011009">
    <property type="entry name" value="Kinase-like_dom_sf"/>
</dbReference>
<name>A0A015K557_RHIIW</name>
<dbReference type="Gene3D" id="1.10.510.10">
    <property type="entry name" value="Transferase(Phosphotransferase) domain 1"/>
    <property type="match status" value="1"/>
</dbReference>